<name>A0ABT4CW55_9CLOT</name>
<dbReference type="Gene3D" id="3.30.70.360">
    <property type="match status" value="1"/>
</dbReference>
<evidence type="ECO:0000259" key="3">
    <source>
        <dbReference type="Pfam" id="PF07687"/>
    </source>
</evidence>
<dbReference type="InterPro" id="IPR036264">
    <property type="entry name" value="Bact_exopeptidase_dim_dom"/>
</dbReference>
<dbReference type="Proteomes" id="UP001078443">
    <property type="component" value="Unassembled WGS sequence"/>
</dbReference>
<dbReference type="InterPro" id="IPR050072">
    <property type="entry name" value="Peptidase_M20A"/>
</dbReference>
<evidence type="ECO:0000313" key="5">
    <source>
        <dbReference type="Proteomes" id="UP001078443"/>
    </source>
</evidence>
<dbReference type="RefSeq" id="WP_268039308.1">
    <property type="nucleotide sequence ID" value="NZ_JAPQER010000001.1"/>
</dbReference>
<dbReference type="InterPro" id="IPR011650">
    <property type="entry name" value="Peptidase_M20_dimer"/>
</dbReference>
<keyword evidence="2 4" id="KW-0378">Hydrolase</keyword>
<keyword evidence="1" id="KW-0479">Metal-binding</keyword>
<dbReference type="PANTHER" id="PTHR43808">
    <property type="entry name" value="ACETYLORNITHINE DEACETYLASE"/>
    <property type="match status" value="1"/>
</dbReference>
<comment type="caution">
    <text evidence="4">The sequence shown here is derived from an EMBL/GenBank/DDBJ whole genome shotgun (WGS) entry which is preliminary data.</text>
</comment>
<dbReference type="GO" id="GO:0016787">
    <property type="term" value="F:hydrolase activity"/>
    <property type="evidence" value="ECO:0007669"/>
    <property type="project" value="UniProtKB-KW"/>
</dbReference>
<reference evidence="4" key="1">
    <citation type="submission" date="2022-12" db="EMBL/GenBank/DDBJ databases">
        <authorList>
            <person name="Wang J."/>
        </authorList>
    </citation>
    <scope>NUCLEOTIDE SEQUENCE</scope>
    <source>
        <strain evidence="4">HY-45-18</strain>
    </source>
</reference>
<evidence type="ECO:0000313" key="4">
    <source>
        <dbReference type="EMBL" id="MCY6483042.1"/>
    </source>
</evidence>
<evidence type="ECO:0000256" key="1">
    <source>
        <dbReference type="ARBA" id="ARBA00022723"/>
    </source>
</evidence>
<dbReference type="SUPFAM" id="SSF55031">
    <property type="entry name" value="Bacterial exopeptidase dimerisation domain"/>
    <property type="match status" value="1"/>
</dbReference>
<evidence type="ECO:0000256" key="2">
    <source>
        <dbReference type="ARBA" id="ARBA00022801"/>
    </source>
</evidence>
<proteinExistence type="predicted"/>
<dbReference type="PANTHER" id="PTHR43808:SF31">
    <property type="entry name" value="N-ACETYL-L-CITRULLINE DEACETYLASE"/>
    <property type="match status" value="1"/>
</dbReference>
<dbReference type="SUPFAM" id="SSF53187">
    <property type="entry name" value="Zn-dependent exopeptidases"/>
    <property type="match status" value="1"/>
</dbReference>
<feature type="domain" description="Peptidase M20 dimerisation" evidence="3">
    <location>
        <begin position="178"/>
        <end position="277"/>
    </location>
</feature>
<dbReference type="Pfam" id="PF01546">
    <property type="entry name" value="Peptidase_M20"/>
    <property type="match status" value="1"/>
</dbReference>
<gene>
    <name evidence="4" type="ORF">OW763_01575</name>
</gene>
<accession>A0ABT4CW55</accession>
<dbReference type="NCBIfam" id="TIGR03526">
    <property type="entry name" value="selenium_YgeY"/>
    <property type="match status" value="1"/>
</dbReference>
<dbReference type="EMBL" id="JAPQER010000001">
    <property type="protein sequence ID" value="MCY6483042.1"/>
    <property type="molecule type" value="Genomic_DNA"/>
</dbReference>
<protein>
    <submittedName>
        <fullName evidence="4">YgeY family selenium metabolism-linked hydrolase</fullName>
    </submittedName>
</protein>
<dbReference type="InterPro" id="IPR002933">
    <property type="entry name" value="Peptidase_M20"/>
</dbReference>
<sequence>MKDKIKDFVAKMESEIIKFAQDIVRIKSYTGEEKEIAMFVKDKMIELGYDDVIVDKLGNVIGVIGNGETKILYDSHIDTVEVNDAKEWSVDPFGGEIIDGKIYGRGATDMKAGVAANVYAGYAIKKLGLDKGKTIYVSTSVMEEDYEGKAIEHFSEEYNMKPDYVIICEPSSLKLALGHKGRAVFRVDMPGVAAHGSAPEKGVNAIYKMKTVIDRVEELGKKFMAMEGEKGALALTKIESEAVSINAIPDKCSAYLDRRLVKGEDEAFIEKEMEILLAGTDATWETYDKIGKSWTGEELILHSFLPCWEIDKESKLAKASVEAFQELNEKKPTMFKWDFCTNGVGSAGKMGIPTIGFGPGDPKLAHTRDENCPISDIIKACEFYTNLVSYL</sequence>
<dbReference type="NCBIfam" id="NF009555">
    <property type="entry name" value="PRK13004.1"/>
    <property type="match status" value="1"/>
</dbReference>
<dbReference type="Pfam" id="PF07687">
    <property type="entry name" value="M20_dimer"/>
    <property type="match status" value="1"/>
</dbReference>
<dbReference type="InterPro" id="IPR017706">
    <property type="entry name" value="Peptidase_M20/DapE_YgeY"/>
</dbReference>
<dbReference type="Gene3D" id="3.40.630.10">
    <property type="entry name" value="Zn peptidases"/>
    <property type="match status" value="1"/>
</dbReference>
<keyword evidence="5" id="KW-1185">Reference proteome</keyword>
<organism evidence="4 5">
    <name type="scientific">Clostridium aestuarii</name>
    <dbReference type="NCBI Taxonomy" id="338193"/>
    <lineage>
        <taxon>Bacteria</taxon>
        <taxon>Bacillati</taxon>
        <taxon>Bacillota</taxon>
        <taxon>Clostridia</taxon>
        <taxon>Eubacteriales</taxon>
        <taxon>Clostridiaceae</taxon>
        <taxon>Clostridium</taxon>
    </lineage>
</organism>